<evidence type="ECO:0000256" key="1">
    <source>
        <dbReference type="SAM" id="SignalP"/>
    </source>
</evidence>
<dbReference type="SUPFAM" id="SSF53955">
    <property type="entry name" value="Lysozyme-like"/>
    <property type="match status" value="1"/>
</dbReference>
<gene>
    <name evidence="2" type="ORF">NMOB1V02_LOCUS4465</name>
</gene>
<evidence type="ECO:0000313" key="2">
    <source>
        <dbReference type="EMBL" id="CAD7276714.1"/>
    </source>
</evidence>
<keyword evidence="3" id="KW-1185">Reference proteome</keyword>
<sequence>MEQTQLLLGVFLSVTLCSIGANARVFSNCSLAQELVNTHNISRATVGESLIDDNIADDVACIKKVIGSTRAGFAVFPSWMQKCRAGSRRNGNADWVAGCF</sequence>
<dbReference type="Gene3D" id="1.10.530.10">
    <property type="match status" value="1"/>
</dbReference>
<name>A0A7R9BLG2_9CRUS</name>
<dbReference type="AlphaFoldDB" id="A0A7R9BLG2"/>
<feature type="signal peptide" evidence="1">
    <location>
        <begin position="1"/>
        <end position="23"/>
    </location>
</feature>
<dbReference type="EMBL" id="OA882723">
    <property type="protein sequence ID" value="CAD7276714.1"/>
    <property type="molecule type" value="Genomic_DNA"/>
</dbReference>
<evidence type="ECO:0000313" key="3">
    <source>
        <dbReference type="Proteomes" id="UP000678499"/>
    </source>
</evidence>
<dbReference type="OrthoDB" id="6692707at2759"/>
<dbReference type="Proteomes" id="UP000678499">
    <property type="component" value="Unassembled WGS sequence"/>
</dbReference>
<feature type="chain" id="PRO_5036402955" description="Lysozyme" evidence="1">
    <location>
        <begin position="24"/>
        <end position="100"/>
    </location>
</feature>
<protein>
    <recommendedName>
        <fullName evidence="4">Lysozyme</fullName>
    </recommendedName>
</protein>
<accession>A0A7R9BLG2</accession>
<proteinExistence type="predicted"/>
<evidence type="ECO:0008006" key="4">
    <source>
        <dbReference type="Google" id="ProtNLM"/>
    </source>
</evidence>
<reference evidence="2" key="1">
    <citation type="submission" date="2020-11" db="EMBL/GenBank/DDBJ databases">
        <authorList>
            <person name="Tran Van P."/>
        </authorList>
    </citation>
    <scope>NUCLEOTIDE SEQUENCE</scope>
</reference>
<keyword evidence="1" id="KW-0732">Signal</keyword>
<dbReference type="InterPro" id="IPR023346">
    <property type="entry name" value="Lysozyme-like_dom_sf"/>
</dbReference>
<organism evidence="2">
    <name type="scientific">Notodromas monacha</name>
    <dbReference type="NCBI Taxonomy" id="399045"/>
    <lineage>
        <taxon>Eukaryota</taxon>
        <taxon>Metazoa</taxon>
        <taxon>Ecdysozoa</taxon>
        <taxon>Arthropoda</taxon>
        <taxon>Crustacea</taxon>
        <taxon>Oligostraca</taxon>
        <taxon>Ostracoda</taxon>
        <taxon>Podocopa</taxon>
        <taxon>Podocopida</taxon>
        <taxon>Cypridocopina</taxon>
        <taxon>Cypridoidea</taxon>
        <taxon>Cyprididae</taxon>
        <taxon>Notodromas</taxon>
    </lineage>
</organism>
<dbReference type="EMBL" id="CAJPEX010000686">
    <property type="protein sequence ID" value="CAG0916866.1"/>
    <property type="molecule type" value="Genomic_DNA"/>
</dbReference>